<dbReference type="RefSeq" id="WP_134757225.1">
    <property type="nucleotide sequence ID" value="NZ_MYFO02000008.1"/>
</dbReference>
<reference evidence="1 2" key="1">
    <citation type="submission" date="2017-03" db="EMBL/GenBank/DDBJ databases">
        <title>Isolation of Levoglucosan Utilizing Bacteria.</title>
        <authorList>
            <person name="Arya A.S."/>
        </authorList>
    </citation>
    <scope>NUCLEOTIDE SEQUENCE [LARGE SCALE GENOMIC DNA]</scope>
    <source>
        <strain evidence="1 2">MEC069</strain>
    </source>
</reference>
<keyword evidence="2" id="KW-1185">Reference proteome</keyword>
<dbReference type="Proteomes" id="UP000298246">
    <property type="component" value="Unassembled WGS sequence"/>
</dbReference>
<evidence type="ECO:0000313" key="2">
    <source>
        <dbReference type="Proteomes" id="UP000298246"/>
    </source>
</evidence>
<dbReference type="AlphaFoldDB" id="A0A4Y8PRL0"/>
<protein>
    <submittedName>
        <fullName evidence="1">Uncharacterized protein</fullName>
    </submittedName>
</protein>
<organism evidence="1 2">
    <name type="scientific">Paenibacillus athensensis</name>
    <dbReference type="NCBI Taxonomy" id="1967502"/>
    <lineage>
        <taxon>Bacteria</taxon>
        <taxon>Bacillati</taxon>
        <taxon>Bacillota</taxon>
        <taxon>Bacilli</taxon>
        <taxon>Bacillales</taxon>
        <taxon>Paenibacillaceae</taxon>
        <taxon>Paenibacillus</taxon>
    </lineage>
</organism>
<dbReference type="OrthoDB" id="2608897at2"/>
<gene>
    <name evidence="1" type="ORF">B5M42_23100</name>
</gene>
<comment type="caution">
    <text evidence="1">The sequence shown here is derived from an EMBL/GenBank/DDBJ whole genome shotgun (WGS) entry which is preliminary data.</text>
</comment>
<proteinExistence type="predicted"/>
<sequence length="165" mass="19267">MEYYEILFNIDISSIDGLLRELISNHVYGDLNSHFFDNVSKQDLQYEDVLDFSIHFLASDHATFTARSIDLDGCRLSSLTVVISFMDSIGKINCSFPFSDLWEKRQLNRTQFIMLMNFLQKLAQKYNIDEMRFGYEPVHQDDCCLFTVKSGRMDLEKMITKLSNT</sequence>
<accession>A0A4Y8PRL0</accession>
<evidence type="ECO:0000313" key="1">
    <source>
        <dbReference type="EMBL" id="TFE83400.1"/>
    </source>
</evidence>
<name>A0A4Y8PRL0_9BACL</name>
<dbReference type="EMBL" id="MYFO01000050">
    <property type="protein sequence ID" value="TFE83400.1"/>
    <property type="molecule type" value="Genomic_DNA"/>
</dbReference>